<evidence type="ECO:0000313" key="2">
    <source>
        <dbReference type="Proteomes" id="UP000294508"/>
    </source>
</evidence>
<comment type="caution">
    <text evidence="1">The sequence shown here is derived from an EMBL/GenBank/DDBJ whole genome shotgun (WGS) entry which is preliminary data.</text>
</comment>
<protein>
    <submittedName>
        <fullName evidence="1">Uncharacterized protein</fullName>
    </submittedName>
</protein>
<evidence type="ECO:0000313" key="1">
    <source>
        <dbReference type="EMBL" id="TCO32405.1"/>
    </source>
</evidence>
<proteinExistence type="predicted"/>
<reference evidence="1 2" key="1">
    <citation type="journal article" date="2015" name="Stand. Genomic Sci.">
        <title>Genomic Encyclopedia of Bacterial and Archaeal Type Strains, Phase III: the genomes of soil and plant-associated and newly described type strains.</title>
        <authorList>
            <person name="Whitman W.B."/>
            <person name="Woyke T."/>
            <person name="Klenk H.P."/>
            <person name="Zhou Y."/>
            <person name="Lilburn T.G."/>
            <person name="Beck B.J."/>
            <person name="De Vos P."/>
            <person name="Vandamme P."/>
            <person name="Eisen J.A."/>
            <person name="Garrity G."/>
            <person name="Hugenholtz P."/>
            <person name="Kyrpides N.C."/>
        </authorList>
    </citation>
    <scope>NUCLEOTIDE SEQUENCE [LARGE SCALE GENOMIC DNA]</scope>
    <source>
        <strain evidence="1 2">VKM Ac-2572</strain>
    </source>
</reference>
<accession>A0A4R2HR02</accession>
<name>A0A4R2HR02_9ACTN</name>
<dbReference type="EMBL" id="SLWN01000004">
    <property type="protein sequence ID" value="TCO32405.1"/>
    <property type="molecule type" value="Genomic_DNA"/>
</dbReference>
<organism evidence="1 2">
    <name type="scientific">Kribbella steppae</name>
    <dbReference type="NCBI Taxonomy" id="2512223"/>
    <lineage>
        <taxon>Bacteria</taxon>
        <taxon>Bacillati</taxon>
        <taxon>Actinomycetota</taxon>
        <taxon>Actinomycetes</taxon>
        <taxon>Propionibacteriales</taxon>
        <taxon>Kribbellaceae</taxon>
        <taxon>Kribbella</taxon>
    </lineage>
</organism>
<gene>
    <name evidence="1" type="ORF">EV652_10411</name>
</gene>
<dbReference type="AlphaFoldDB" id="A0A4R2HR02"/>
<keyword evidence="2" id="KW-1185">Reference proteome</keyword>
<dbReference type="Proteomes" id="UP000294508">
    <property type="component" value="Unassembled WGS sequence"/>
</dbReference>
<sequence length="411" mass="42454">MRQQNDRPGLGEPEEWNAVVLGAGLPVWRPVFRSPAPTALTISADEVRASVIGRTGPADPKGLTIQGAVIEGVLDLSGAVVDFPLRFACCRFVNDVVAEQSRLRSLELDGSAFSGRLLLSGCLVAGHLSLHGAALEGRGDDGASLIGDGLRVADSVHLDEGFSSMGTIRLTGSHVGGDFVLDGAKLTGADADRVSLAADGVRVDGKVSMSNGFTSAGTVRLVGAGVGAQLAVRDASLLGRDAAGNAFVADSLKVTGNAVFGPELTADGAIRLVGGHIGGELTMRGAHLLGADDDGVSLVAARLRVDDNTSLDEDFIAHGAVKLIGARLAGHLSMTGAKLLGQTASAPAWSPIASGSTTTCTSVRWSAQERSDCRVHRSPAVCRWRVLRSRAPTTLAAAWLRTDCESTPGWR</sequence>